<proteinExistence type="predicted"/>
<sequence>MKEEVQQKNQISGSSTGLFGTEFIFHASNSFSLDKRILSNTLPKHEINDIGLYSDGLDEGIFVLGIATILAFFH</sequence>
<comment type="caution">
    <text evidence="1">The sequence shown here is derived from an EMBL/GenBank/DDBJ whole genome shotgun (WGS) entry which is preliminary data.</text>
</comment>
<protein>
    <submittedName>
        <fullName evidence="1">Uncharacterized protein</fullName>
    </submittedName>
</protein>
<name>A0A9J6BRL6_POLVA</name>
<dbReference type="EMBL" id="JADBJN010000003">
    <property type="protein sequence ID" value="KAG5672516.1"/>
    <property type="molecule type" value="Genomic_DNA"/>
</dbReference>
<dbReference type="AlphaFoldDB" id="A0A9J6BRL6"/>
<keyword evidence="2" id="KW-1185">Reference proteome</keyword>
<organism evidence="1 2">
    <name type="scientific">Polypedilum vanderplanki</name>
    <name type="common">Sleeping chironomid midge</name>
    <dbReference type="NCBI Taxonomy" id="319348"/>
    <lineage>
        <taxon>Eukaryota</taxon>
        <taxon>Metazoa</taxon>
        <taxon>Ecdysozoa</taxon>
        <taxon>Arthropoda</taxon>
        <taxon>Hexapoda</taxon>
        <taxon>Insecta</taxon>
        <taxon>Pterygota</taxon>
        <taxon>Neoptera</taxon>
        <taxon>Endopterygota</taxon>
        <taxon>Diptera</taxon>
        <taxon>Nematocera</taxon>
        <taxon>Chironomoidea</taxon>
        <taxon>Chironomidae</taxon>
        <taxon>Chironominae</taxon>
        <taxon>Polypedilum</taxon>
        <taxon>Polypedilum</taxon>
    </lineage>
</organism>
<accession>A0A9J6BRL6</accession>
<evidence type="ECO:0000313" key="1">
    <source>
        <dbReference type="EMBL" id="KAG5672516.1"/>
    </source>
</evidence>
<reference evidence="1" key="1">
    <citation type="submission" date="2021-03" db="EMBL/GenBank/DDBJ databases">
        <title>Chromosome level genome of the anhydrobiotic midge Polypedilum vanderplanki.</title>
        <authorList>
            <person name="Yoshida Y."/>
            <person name="Kikawada T."/>
            <person name="Gusev O."/>
        </authorList>
    </citation>
    <scope>NUCLEOTIDE SEQUENCE</scope>
    <source>
        <strain evidence="1">NIAS01</strain>
        <tissue evidence="1">Whole body or cell culture</tissue>
    </source>
</reference>
<dbReference type="Proteomes" id="UP001107558">
    <property type="component" value="Chromosome 3"/>
</dbReference>
<gene>
    <name evidence="1" type="ORF">PVAND_002639</name>
</gene>
<evidence type="ECO:0000313" key="2">
    <source>
        <dbReference type="Proteomes" id="UP001107558"/>
    </source>
</evidence>